<dbReference type="RefSeq" id="WP_246076248.1">
    <property type="nucleotide sequence ID" value="NZ_VFML01000001.1"/>
</dbReference>
<accession>A0A542DEA5</accession>
<evidence type="ECO:0000313" key="3">
    <source>
        <dbReference type="EMBL" id="TQJ01382.1"/>
    </source>
</evidence>
<sequence length="395" mass="42848">MTVTEQRNEPAGGFHPHAGIMAKAIVYEIENLVPGYARRLDGPFGAALREGVERVIRYALATPGRVVVLPERGARMFRELGRAEFDAGNGLDRLQSAYRLGGTVAWRHLAEFGQARGVPAGRLSACADAVFGYVDQVSALSVRGYHAARTASAGRLARSRRLLLEQILATPPASPRALASAAAQARWTLPERVTMVAVEASGHPAQPDLPELGEGTLADLTDARPCLLLAAETDLTGIARALGGRRIAAGPSVPLRDAASSLHWARRTLELVCSGALPDATVTRCTDHLLSLWLRADRFLLTELRKLSLAPLDGLTGKRRAALGGTLLAWLESRGSAVELAERLQVHPQTVRYRLRQLEELFGRRLHDPDERLAMEIALRAERETTATKVTEVDE</sequence>
<dbReference type="Gene3D" id="1.10.10.2840">
    <property type="entry name" value="PucR C-terminal helix-turn-helix domain"/>
    <property type="match status" value="1"/>
</dbReference>
<dbReference type="PANTHER" id="PTHR33744">
    <property type="entry name" value="CARBOHYDRATE DIACID REGULATOR"/>
    <property type="match status" value="1"/>
</dbReference>
<dbReference type="InterPro" id="IPR058663">
    <property type="entry name" value="PucR-like_N"/>
</dbReference>
<proteinExistence type="predicted"/>
<dbReference type="InterPro" id="IPR051448">
    <property type="entry name" value="CdaR-like_regulators"/>
</dbReference>
<dbReference type="PANTHER" id="PTHR33744:SF1">
    <property type="entry name" value="DNA-BINDING TRANSCRIPTIONAL ACTIVATOR ADER"/>
    <property type="match status" value="1"/>
</dbReference>
<comment type="caution">
    <text evidence="3">The sequence shown here is derived from an EMBL/GenBank/DDBJ whole genome shotgun (WGS) entry which is preliminary data.</text>
</comment>
<name>A0A542DEA5_AMYCI</name>
<keyword evidence="4" id="KW-1185">Reference proteome</keyword>
<evidence type="ECO:0000259" key="2">
    <source>
        <dbReference type="Pfam" id="PF25906"/>
    </source>
</evidence>
<dbReference type="AlphaFoldDB" id="A0A542DEA5"/>
<dbReference type="InterPro" id="IPR025736">
    <property type="entry name" value="PucR_C-HTH_dom"/>
</dbReference>
<evidence type="ECO:0000313" key="4">
    <source>
        <dbReference type="Proteomes" id="UP000320876"/>
    </source>
</evidence>
<feature type="domain" description="PucR-like N-terminal" evidence="2">
    <location>
        <begin position="12"/>
        <end position="168"/>
    </location>
</feature>
<dbReference type="Pfam" id="PF13556">
    <property type="entry name" value="HTH_30"/>
    <property type="match status" value="1"/>
</dbReference>
<reference evidence="3 4" key="1">
    <citation type="submission" date="2019-06" db="EMBL/GenBank/DDBJ databases">
        <title>Sequencing the genomes of 1000 actinobacteria strains.</title>
        <authorList>
            <person name="Klenk H.-P."/>
        </authorList>
    </citation>
    <scope>NUCLEOTIDE SEQUENCE [LARGE SCALE GENOMIC DNA]</scope>
    <source>
        <strain evidence="3 4">DSM 45679</strain>
    </source>
</reference>
<feature type="domain" description="PucR C-terminal helix-turn-helix" evidence="1">
    <location>
        <begin position="326"/>
        <end position="381"/>
    </location>
</feature>
<protein>
    <submittedName>
        <fullName evidence="3">PucR-like helix-turn-helix protein</fullName>
    </submittedName>
</protein>
<organism evidence="3 4">
    <name type="scientific">Amycolatopsis cihanbeyliensis</name>
    <dbReference type="NCBI Taxonomy" id="1128664"/>
    <lineage>
        <taxon>Bacteria</taxon>
        <taxon>Bacillati</taxon>
        <taxon>Actinomycetota</taxon>
        <taxon>Actinomycetes</taxon>
        <taxon>Pseudonocardiales</taxon>
        <taxon>Pseudonocardiaceae</taxon>
        <taxon>Amycolatopsis</taxon>
    </lineage>
</organism>
<dbReference type="Proteomes" id="UP000320876">
    <property type="component" value="Unassembled WGS sequence"/>
</dbReference>
<evidence type="ECO:0000259" key="1">
    <source>
        <dbReference type="Pfam" id="PF13556"/>
    </source>
</evidence>
<dbReference type="InterPro" id="IPR042070">
    <property type="entry name" value="PucR_C-HTH_sf"/>
</dbReference>
<gene>
    <name evidence="3" type="ORF">FB471_1060</name>
</gene>
<dbReference type="Pfam" id="PF25906">
    <property type="entry name" value="PucR-like_N"/>
    <property type="match status" value="1"/>
</dbReference>
<dbReference type="EMBL" id="VFML01000001">
    <property type="protein sequence ID" value="TQJ01382.1"/>
    <property type="molecule type" value="Genomic_DNA"/>
</dbReference>